<sequence length="282" mass="30004">MADASLADIAAELYAGPPDAFVAARNARATEVADSALAAQIKALRKPSIAAWVVNVFAQERTVQLGQALQLAQELREAQDDLDAATLAQLGRQRRALTAQLAREAVGLASSRGERVTPATGEAVQQTITAAFFDADAAAAVASGRLVRELEASTPVDLDVAVGGGRPEPLEVAPPPTDEVKARRERREAEAAVHNAEQEVLRAQRDETKVESEVRNLARRVDDLAARERDLQAQLDATREELGEAKSRAPELDERRTAAGDAVAGAQRDLEAARTALDRLGG</sequence>
<dbReference type="RefSeq" id="WP_320942131.1">
    <property type="nucleotide sequence ID" value="NZ_BAABEU010000001.1"/>
</dbReference>
<dbReference type="Gene3D" id="1.20.5.1160">
    <property type="entry name" value="Vasodilator-stimulated phosphoprotein"/>
    <property type="match status" value="1"/>
</dbReference>
<organism evidence="2 3">
    <name type="scientific">Microbacterium rhizosphaerae</name>
    <dbReference type="NCBI Taxonomy" id="1678237"/>
    <lineage>
        <taxon>Bacteria</taxon>
        <taxon>Bacillati</taxon>
        <taxon>Actinomycetota</taxon>
        <taxon>Actinomycetes</taxon>
        <taxon>Micrococcales</taxon>
        <taxon>Microbacteriaceae</taxon>
        <taxon>Microbacterium</taxon>
    </lineage>
</organism>
<gene>
    <name evidence="2" type="ORF">SM116_16900</name>
</gene>
<dbReference type="EMBL" id="CP139368">
    <property type="protein sequence ID" value="WPR89415.1"/>
    <property type="molecule type" value="Genomic_DNA"/>
</dbReference>
<feature type="region of interest" description="Disordered" evidence="1">
    <location>
        <begin position="159"/>
        <end position="180"/>
    </location>
</feature>
<name>A0ABZ0SLR3_9MICO</name>
<evidence type="ECO:0000256" key="1">
    <source>
        <dbReference type="SAM" id="MobiDB-lite"/>
    </source>
</evidence>
<dbReference type="Proteomes" id="UP001323798">
    <property type="component" value="Chromosome"/>
</dbReference>
<feature type="compositionally biased region" description="Basic and acidic residues" evidence="1">
    <location>
        <begin position="238"/>
        <end position="258"/>
    </location>
</feature>
<proteinExistence type="predicted"/>
<evidence type="ECO:0000313" key="3">
    <source>
        <dbReference type="Proteomes" id="UP001323798"/>
    </source>
</evidence>
<accession>A0ABZ0SLR3</accession>
<feature type="region of interest" description="Disordered" evidence="1">
    <location>
        <begin position="238"/>
        <end position="266"/>
    </location>
</feature>
<evidence type="ECO:0000313" key="2">
    <source>
        <dbReference type="EMBL" id="WPR89415.1"/>
    </source>
</evidence>
<protein>
    <submittedName>
        <fullName evidence="2">Transposase</fullName>
    </submittedName>
</protein>
<reference evidence="2 3" key="1">
    <citation type="submission" date="2023-11" db="EMBL/GenBank/DDBJ databases">
        <title>Genome sequence of Microbacterium rhizosphaerae KACC 19337.</title>
        <authorList>
            <person name="Choi H."/>
            <person name="Kim S."/>
            <person name="Kim Y."/>
            <person name="Kwon S.-W."/>
            <person name="Heo J."/>
        </authorList>
    </citation>
    <scope>NUCLEOTIDE SEQUENCE [LARGE SCALE GENOMIC DNA]</scope>
    <source>
        <strain evidence="2 3">KACC 19337</strain>
    </source>
</reference>
<keyword evidence="3" id="KW-1185">Reference proteome</keyword>